<organism evidence="1 2">
    <name type="scientific">Flammeovirga kamogawensis</name>
    <dbReference type="NCBI Taxonomy" id="373891"/>
    <lineage>
        <taxon>Bacteria</taxon>
        <taxon>Pseudomonadati</taxon>
        <taxon>Bacteroidota</taxon>
        <taxon>Cytophagia</taxon>
        <taxon>Cytophagales</taxon>
        <taxon>Flammeovirgaceae</taxon>
        <taxon>Flammeovirga</taxon>
    </lineage>
</organism>
<reference evidence="1 2" key="1">
    <citation type="submission" date="2021-05" db="EMBL/GenBank/DDBJ databases">
        <title>Comparative genomic studies on the polysaccharide-degrading batcterial strains of the Flammeovirga genus.</title>
        <authorList>
            <person name="Zewei F."/>
            <person name="Zheng Z."/>
            <person name="Yu L."/>
            <person name="Ruyue G."/>
            <person name="Yanhong M."/>
            <person name="Yuanyuan C."/>
            <person name="Jingyan G."/>
            <person name="Wenjun H."/>
        </authorList>
    </citation>
    <scope>NUCLEOTIDE SEQUENCE [LARGE SCALE GENOMIC DNA]</scope>
    <source>
        <strain evidence="1 2">YS10</strain>
    </source>
</reference>
<dbReference type="RefSeq" id="WP_144072368.1">
    <property type="nucleotide sequence ID" value="NZ_CP076128.1"/>
</dbReference>
<gene>
    <name evidence="1" type="ORF">KM029_05800</name>
</gene>
<protein>
    <recommendedName>
        <fullName evidence="3">Lantibiotic dehydratase N-terminal domain-containing protein</fullName>
    </recommendedName>
</protein>
<proteinExistence type="predicted"/>
<keyword evidence="2" id="KW-1185">Reference proteome</keyword>
<name>A0ABX8GYF5_9BACT</name>
<accession>A0ABX8GYF5</accession>
<dbReference type="Proteomes" id="UP000682802">
    <property type="component" value="Chromosome 1"/>
</dbReference>
<sequence>MGVFKNLIPFDVIEEANPFNLFNKGKTYLSKLQNENWTDHRTHDPGITLLEYLSSSITEMCVRSSANFENYLTYAPYKSAILSQKEAFSVLPVTPNDLRKILIDEFIEIENIWVELVSSEMTSFEGQYHLVVKFKPQYLSQIDKDTFLSKILNYAQVFRNYCERVNSIEEVKQTNVDVQADLEITTDTSVEEVLANVLFSLSRYFSPSIKIESFEELQKAGKTTSQIFEGPKLKRGFIQEDQLHERQFTVLTSAIIRNLMNIEGVVGVKNLSLIVEGKKENSLLKLNDIIPVFQESGDHQIVFYKNGIVCTQFEYKKVYALLDQIKASHEGFSQALTFRKKTKKNIQNKPIPSLFLSPLNIVDNFPLIYGIGAYGLPSTSNHERRKSAKDFKTFVNFFEGQFNEFFKQLYDLPKLFSADGLLMDNDELLISSHFENVQKKKEILDYLIEVHGERFENELITSFSSFLSQKEIDQRLIIFKASFLKYIPQFLSSKCSVRQVDTAIEKWGISSLQLKLMLMMGVGLNKDHSIRLDNTPFFYKQDTFFNNLFTPQGKQKRYLSLQGKTFDFIDIDTPILEEQVNFEAIFLNCISLDFIHQCLNPENLFVVEIPTETTIAFEIIYYSFQQKSFIKVADFATWDKAESTAVQLHHKVIEINNHLETFHIVEHLDLQPNIEEECFGIYIKDVNNELCMMTDASLNFKNREIVLDKLSTYFKESSRYDVERLNNGNFRIVFRIPEFNINFIGIKENESVQKVHKIKEEIEEFLSDKYEVIDVNNKYERHITLNYATNSKLAVERIIERFFNFSISMVFPSISKRFSNSEFQVIVHNLCREEVPAHIQVNTQWLLPTDYKDFEAYICQLQEDDATEVNKIEIRDNLLALLHRNN</sequence>
<evidence type="ECO:0008006" key="3">
    <source>
        <dbReference type="Google" id="ProtNLM"/>
    </source>
</evidence>
<evidence type="ECO:0000313" key="2">
    <source>
        <dbReference type="Proteomes" id="UP000682802"/>
    </source>
</evidence>
<dbReference type="EMBL" id="CP076128">
    <property type="protein sequence ID" value="QWG08449.1"/>
    <property type="molecule type" value="Genomic_DNA"/>
</dbReference>
<evidence type="ECO:0000313" key="1">
    <source>
        <dbReference type="EMBL" id="QWG08449.1"/>
    </source>
</evidence>